<name>C6X6J4_METGS</name>
<dbReference type="Pfam" id="PF02954">
    <property type="entry name" value="HTH_8"/>
    <property type="match status" value="1"/>
</dbReference>
<dbReference type="HOGENOM" id="CLU_000445_0_6_4"/>
<dbReference type="GO" id="GO:0000160">
    <property type="term" value="P:phosphorelay signal transduction system"/>
    <property type="evidence" value="ECO:0007669"/>
    <property type="project" value="InterPro"/>
</dbReference>
<gene>
    <name evidence="8" type="ordered locus">Msip34_1742</name>
</gene>
<dbReference type="EMBL" id="CP001674">
    <property type="protein sequence ID" value="ACT50987.1"/>
    <property type="molecule type" value="Genomic_DNA"/>
</dbReference>
<dbReference type="InterPro" id="IPR011006">
    <property type="entry name" value="CheY-like_superfamily"/>
</dbReference>
<dbReference type="PROSITE" id="PS00688">
    <property type="entry name" value="SIGMA54_INTERACT_3"/>
    <property type="match status" value="1"/>
</dbReference>
<sequence>MQATIMEESAAHHANVKPRMRILLVEDEAVFARAVAKRLQKAGYECEHAESIADGRALARQFAPDLALLDMRLPDGNGLELLSDLVAKGVAVIVLTAHGDVMDAVNAMKQGATDYIKKPVDLEELLLAIEKAENATNLKRQLDYSRQRNSHETENIEMLGESAPIQAIRTQVERIAQLVSVEAAPPTILISGETGTGKDVVARLLHQSCKNSDRPFVHVDCASLPSELIENELFGHEKGAFTSAQNARCGLIEAAEDGTLFLDEIGELPLTLQAKLLNVLERRVVRRIGSTKERPVLARFIAATNRDLQQMVIDGRFRSDLFYRLNVLSLNMPPLRDRGSDVLLLAQHFATHTERRYGLEKRVFSPEVTEMLMRYRWPGNVRELRHQISRAVLLSKTAQIRLQDVALPVELVANVKLTTTATEDVAAATRMTLDAAEKLMIEKTLEQTHFNISEAARQLGITRMAMRYRMEKHGIRA</sequence>
<dbReference type="Gene3D" id="1.10.8.60">
    <property type="match status" value="1"/>
</dbReference>
<keyword evidence="1" id="KW-0547">Nucleotide-binding</keyword>
<evidence type="ECO:0000259" key="6">
    <source>
        <dbReference type="PROSITE" id="PS50045"/>
    </source>
</evidence>
<reference evidence="8 9" key="2">
    <citation type="journal article" date="2011" name="J. Bacteriol.">
        <title>Genomes of three methylotrophs from a single niche uncover genetic and metabolic divergence of Methylophilaceae.</title>
        <authorList>
            <person name="Lapidus A."/>
            <person name="Clum A."/>
            <person name="Labutti K."/>
            <person name="Kaluzhnaya M.G."/>
            <person name="Lim S."/>
            <person name="Beck D.A."/>
            <person name="Glavina Del Rio T."/>
            <person name="Nolan M."/>
            <person name="Mavromatis K."/>
            <person name="Huntemann M."/>
            <person name="Lucas S."/>
            <person name="Lidstrom M.E."/>
            <person name="Ivanova N."/>
            <person name="Chistoserdova L."/>
        </authorList>
    </citation>
    <scope>NUCLEOTIDE SEQUENCE [LARGE SCALE GENOMIC DNA]</scope>
    <source>
        <strain evidence="8 9">SIP3-4</strain>
    </source>
</reference>
<evidence type="ECO:0000256" key="4">
    <source>
        <dbReference type="ARBA" id="ARBA00023163"/>
    </source>
</evidence>
<dbReference type="PROSITE" id="PS50110">
    <property type="entry name" value="RESPONSE_REGULATORY"/>
    <property type="match status" value="1"/>
</dbReference>
<dbReference type="SMART" id="SM00448">
    <property type="entry name" value="REC"/>
    <property type="match status" value="1"/>
</dbReference>
<dbReference type="SUPFAM" id="SSF52540">
    <property type="entry name" value="P-loop containing nucleoside triphosphate hydrolases"/>
    <property type="match status" value="1"/>
</dbReference>
<dbReference type="InterPro" id="IPR003593">
    <property type="entry name" value="AAA+_ATPase"/>
</dbReference>
<dbReference type="Gene3D" id="3.40.50.300">
    <property type="entry name" value="P-loop containing nucleotide triphosphate hydrolases"/>
    <property type="match status" value="1"/>
</dbReference>
<dbReference type="PROSITE" id="PS50045">
    <property type="entry name" value="SIGMA54_INTERACT_4"/>
    <property type="match status" value="1"/>
</dbReference>
<keyword evidence="2" id="KW-0067">ATP-binding</keyword>
<dbReference type="PRINTS" id="PR01590">
    <property type="entry name" value="HTHFIS"/>
</dbReference>
<evidence type="ECO:0000256" key="5">
    <source>
        <dbReference type="PROSITE-ProRule" id="PRU00169"/>
    </source>
</evidence>
<organism evidence="8 9">
    <name type="scientific">Methylovorus glucosotrophus (strain SIP3-4)</name>
    <dbReference type="NCBI Taxonomy" id="582744"/>
    <lineage>
        <taxon>Bacteria</taxon>
        <taxon>Pseudomonadati</taxon>
        <taxon>Pseudomonadota</taxon>
        <taxon>Betaproteobacteria</taxon>
        <taxon>Nitrosomonadales</taxon>
        <taxon>Methylophilaceae</taxon>
        <taxon>Methylovorus</taxon>
    </lineage>
</organism>
<dbReference type="SUPFAM" id="SSF46689">
    <property type="entry name" value="Homeodomain-like"/>
    <property type="match status" value="1"/>
</dbReference>
<dbReference type="Pfam" id="PF00072">
    <property type="entry name" value="Response_reg"/>
    <property type="match status" value="1"/>
</dbReference>
<keyword evidence="9" id="KW-1185">Reference proteome</keyword>
<dbReference type="InterPro" id="IPR025944">
    <property type="entry name" value="Sigma_54_int_dom_CS"/>
</dbReference>
<feature type="domain" description="Response regulatory" evidence="7">
    <location>
        <begin position="21"/>
        <end position="133"/>
    </location>
</feature>
<dbReference type="eggNOG" id="COG2204">
    <property type="taxonomic scope" value="Bacteria"/>
</dbReference>
<dbReference type="InterPro" id="IPR002078">
    <property type="entry name" value="Sigma_54_int"/>
</dbReference>
<evidence type="ECO:0000256" key="3">
    <source>
        <dbReference type="ARBA" id="ARBA00023015"/>
    </source>
</evidence>
<dbReference type="InterPro" id="IPR058031">
    <property type="entry name" value="AAA_lid_NorR"/>
</dbReference>
<protein>
    <submittedName>
        <fullName evidence="8">Two component, sigma54 specific, transcriptional regulator, Fis family</fullName>
    </submittedName>
</protein>
<keyword evidence="5" id="KW-0597">Phosphoprotein</keyword>
<dbReference type="FunFam" id="3.40.50.300:FF:000006">
    <property type="entry name" value="DNA-binding transcriptional regulator NtrC"/>
    <property type="match status" value="1"/>
</dbReference>
<dbReference type="InterPro" id="IPR025662">
    <property type="entry name" value="Sigma_54_int_dom_ATP-bd_1"/>
</dbReference>
<dbReference type="AlphaFoldDB" id="C6X6J4"/>
<dbReference type="Pfam" id="PF00158">
    <property type="entry name" value="Sigma54_activat"/>
    <property type="match status" value="1"/>
</dbReference>
<dbReference type="InterPro" id="IPR001789">
    <property type="entry name" value="Sig_transdc_resp-reg_receiver"/>
</dbReference>
<dbReference type="KEGG" id="mei:Msip34_1742"/>
<dbReference type="Proteomes" id="UP000002743">
    <property type="component" value="Chromosome"/>
</dbReference>
<dbReference type="SMART" id="SM00382">
    <property type="entry name" value="AAA"/>
    <property type="match status" value="1"/>
</dbReference>
<dbReference type="STRING" id="582744.Msip34_1742"/>
<accession>C6X6J4</accession>
<dbReference type="GO" id="GO:0005524">
    <property type="term" value="F:ATP binding"/>
    <property type="evidence" value="ECO:0007669"/>
    <property type="project" value="UniProtKB-KW"/>
</dbReference>
<dbReference type="GO" id="GO:0043565">
    <property type="term" value="F:sequence-specific DNA binding"/>
    <property type="evidence" value="ECO:0007669"/>
    <property type="project" value="InterPro"/>
</dbReference>
<keyword evidence="4" id="KW-0804">Transcription</keyword>
<evidence type="ECO:0000256" key="2">
    <source>
        <dbReference type="ARBA" id="ARBA00022840"/>
    </source>
</evidence>
<dbReference type="InterPro" id="IPR027417">
    <property type="entry name" value="P-loop_NTPase"/>
</dbReference>
<dbReference type="Gene3D" id="1.10.10.60">
    <property type="entry name" value="Homeodomain-like"/>
    <property type="match status" value="1"/>
</dbReference>
<dbReference type="InterPro" id="IPR009057">
    <property type="entry name" value="Homeodomain-like_sf"/>
</dbReference>
<dbReference type="InterPro" id="IPR002197">
    <property type="entry name" value="HTH_Fis"/>
</dbReference>
<evidence type="ECO:0000313" key="9">
    <source>
        <dbReference type="Proteomes" id="UP000002743"/>
    </source>
</evidence>
<feature type="domain" description="Sigma-54 factor interaction" evidence="6">
    <location>
        <begin position="158"/>
        <end position="393"/>
    </location>
</feature>
<feature type="modified residue" description="4-aspartylphosphate" evidence="5">
    <location>
        <position position="70"/>
    </location>
</feature>
<dbReference type="PROSITE" id="PS00675">
    <property type="entry name" value="SIGMA54_INTERACT_1"/>
    <property type="match status" value="1"/>
</dbReference>
<evidence type="ECO:0000256" key="1">
    <source>
        <dbReference type="ARBA" id="ARBA00022741"/>
    </source>
</evidence>
<reference evidence="9" key="1">
    <citation type="submission" date="2009-07" db="EMBL/GenBank/DDBJ databases">
        <title>Complete sequence of chromosome of Methylovorus sp. SIP3-4.</title>
        <authorList>
            <person name="Lucas S."/>
            <person name="Copeland A."/>
            <person name="Lapidus A."/>
            <person name="Glavina del Rio T."/>
            <person name="Tice H."/>
            <person name="Bruce D."/>
            <person name="Goodwin L."/>
            <person name="Pitluck S."/>
            <person name="Clum A."/>
            <person name="Larimer F."/>
            <person name="Land M."/>
            <person name="Hauser L."/>
            <person name="Kyrpides N."/>
            <person name="Mikhailova N."/>
            <person name="Kayluzhnaya M."/>
            <person name="Chistoserdova L."/>
        </authorList>
    </citation>
    <scope>NUCLEOTIDE SEQUENCE [LARGE SCALE GENOMIC DNA]</scope>
    <source>
        <strain evidence="9">SIP3-4</strain>
    </source>
</reference>
<dbReference type="Pfam" id="PF25601">
    <property type="entry name" value="AAA_lid_14"/>
    <property type="match status" value="1"/>
</dbReference>
<evidence type="ECO:0000313" key="8">
    <source>
        <dbReference type="EMBL" id="ACT50987.1"/>
    </source>
</evidence>
<dbReference type="PANTHER" id="PTHR32071">
    <property type="entry name" value="TRANSCRIPTIONAL REGULATORY PROTEIN"/>
    <property type="match status" value="1"/>
</dbReference>
<dbReference type="Gene3D" id="3.40.50.2300">
    <property type="match status" value="1"/>
</dbReference>
<dbReference type="CDD" id="cd00009">
    <property type="entry name" value="AAA"/>
    <property type="match status" value="1"/>
</dbReference>
<keyword evidence="3" id="KW-0805">Transcription regulation</keyword>
<dbReference type="GO" id="GO:0006355">
    <property type="term" value="P:regulation of DNA-templated transcription"/>
    <property type="evidence" value="ECO:0007669"/>
    <property type="project" value="InterPro"/>
</dbReference>
<dbReference type="SUPFAM" id="SSF52172">
    <property type="entry name" value="CheY-like"/>
    <property type="match status" value="1"/>
</dbReference>
<proteinExistence type="predicted"/>
<evidence type="ECO:0000259" key="7">
    <source>
        <dbReference type="PROSITE" id="PS50110"/>
    </source>
</evidence>